<accession>A0ACB9RP55</accession>
<sequence>MNNWQELSSERGEMNPRKKPKAVIVGGSIAGVSCAHALMLAGWEVVVLEKSHRPPEGSPTGAGLGLNVLSLDIVGSWLGQPEALLSITKPMVSDQNQAVEGRKIVRTLTSDETFNHRSAHWSDLHHLLYRALPPEIFLWGHLFLSFSVSDEKESVSVEAKLLQSDKTIKVVGDLLVAADGCFSSIRQVFYPDLKLRYSGYCAWRGVFEFSGMEDSEIIRNVREAYPKLGKSLYLGLVPGSHNVLFEIPNKRLNWIWYVNQPEPKVQSNSSTMKVTDEMVRELLQEAETVWPSQFVSIMKATKTPFLNIIYDCDPVKQLHWDNVVLIGDAAHPVTPHCSRSTNMSVLDAAVLGKCLKKWGRENLQSALEEYQSIRLPVAAEQVLYSRRVGRIKQGLMLPDRSILDPAKATPEECWELQQSTVPFFGHNPLQAYN</sequence>
<keyword evidence="2" id="KW-1185">Reference proteome</keyword>
<reference evidence="2" key="1">
    <citation type="journal article" date="2023" name="Front. Plant Sci.">
        <title>Chromosomal-level genome assembly of Melastoma candidum provides insights into trichome evolution.</title>
        <authorList>
            <person name="Zhong Y."/>
            <person name="Wu W."/>
            <person name="Sun C."/>
            <person name="Zou P."/>
            <person name="Liu Y."/>
            <person name="Dai S."/>
            <person name="Zhou R."/>
        </authorList>
    </citation>
    <scope>NUCLEOTIDE SEQUENCE [LARGE SCALE GENOMIC DNA]</scope>
</reference>
<organism evidence="1 2">
    <name type="scientific">Melastoma candidum</name>
    <dbReference type="NCBI Taxonomy" id="119954"/>
    <lineage>
        <taxon>Eukaryota</taxon>
        <taxon>Viridiplantae</taxon>
        <taxon>Streptophyta</taxon>
        <taxon>Embryophyta</taxon>
        <taxon>Tracheophyta</taxon>
        <taxon>Spermatophyta</taxon>
        <taxon>Magnoliopsida</taxon>
        <taxon>eudicotyledons</taxon>
        <taxon>Gunneridae</taxon>
        <taxon>Pentapetalae</taxon>
        <taxon>rosids</taxon>
        <taxon>malvids</taxon>
        <taxon>Myrtales</taxon>
        <taxon>Melastomataceae</taxon>
        <taxon>Melastomatoideae</taxon>
        <taxon>Melastomateae</taxon>
        <taxon>Melastoma</taxon>
    </lineage>
</organism>
<dbReference type="EMBL" id="CM042882">
    <property type="protein sequence ID" value="KAI4380941.1"/>
    <property type="molecule type" value="Genomic_DNA"/>
</dbReference>
<evidence type="ECO:0000313" key="2">
    <source>
        <dbReference type="Proteomes" id="UP001057402"/>
    </source>
</evidence>
<protein>
    <submittedName>
        <fullName evidence="1">Uncharacterized protein</fullName>
    </submittedName>
</protein>
<name>A0ACB9RP55_9MYRT</name>
<dbReference type="Proteomes" id="UP001057402">
    <property type="component" value="Chromosome 3"/>
</dbReference>
<evidence type="ECO:0000313" key="1">
    <source>
        <dbReference type="EMBL" id="KAI4380941.1"/>
    </source>
</evidence>
<comment type="caution">
    <text evidence="1">The sequence shown here is derived from an EMBL/GenBank/DDBJ whole genome shotgun (WGS) entry which is preliminary data.</text>
</comment>
<proteinExistence type="predicted"/>
<gene>
    <name evidence="1" type="ORF">MLD38_007069</name>
</gene>